<sequence>MTTDIDRLLQTLTRVVNALLSEEVPFAVAGGCAIYARGGPASDHDVDIFVEPAHAARARRALVRAGLRAADPAEDWLTKAYDGDTLVDLIFQPNHRPVTAALLARATTLRVGPTMAPVISATDLMVDKLMVLDSHRLDFAGLLQVARALREQVDWQRVREETGMSPYAKAFLGLLDDLHISHEGNSGTIAPAGGLLPQYLEANLRRAFAEDPRTAELGIGVDIQGDAVELRGEVDTAHRRGQLEDIVHEQAPKLQVHNSIRVIDRTTTPTTGERLD</sequence>
<dbReference type="Gene3D" id="3.30.460.40">
    <property type="match status" value="1"/>
</dbReference>
<proteinExistence type="predicted"/>
<evidence type="ECO:0000313" key="1">
    <source>
        <dbReference type="EMBL" id="QIS21135.1"/>
    </source>
</evidence>
<accession>A0A6G9Z698</accession>
<dbReference type="InterPro" id="IPR043519">
    <property type="entry name" value="NT_sf"/>
</dbReference>
<evidence type="ECO:0008006" key="3">
    <source>
        <dbReference type="Google" id="ProtNLM"/>
    </source>
</evidence>
<dbReference type="EMBL" id="CP046173">
    <property type="protein sequence ID" value="QIS21135.1"/>
    <property type="molecule type" value="Genomic_DNA"/>
</dbReference>
<dbReference type="AlphaFoldDB" id="A0A6G9Z698"/>
<dbReference type="SUPFAM" id="SSF81301">
    <property type="entry name" value="Nucleotidyltransferase"/>
    <property type="match status" value="1"/>
</dbReference>
<gene>
    <name evidence="1" type="ORF">F6W96_25235</name>
</gene>
<evidence type="ECO:0000313" key="2">
    <source>
        <dbReference type="Proteomes" id="UP000500953"/>
    </source>
</evidence>
<reference evidence="1 2" key="1">
    <citation type="journal article" date="2019" name="ACS Chem. Biol.">
        <title>Identification and Mobilization of a Cryptic Antibiotic Biosynthesis Gene Locus from a Human-Pathogenic Nocardia Isolate.</title>
        <authorList>
            <person name="Herisse M."/>
            <person name="Ishida K."/>
            <person name="Porter J.L."/>
            <person name="Howden B."/>
            <person name="Hertweck C."/>
            <person name="Stinear T.P."/>
            <person name="Pidot S.J."/>
        </authorList>
    </citation>
    <scope>NUCLEOTIDE SEQUENCE [LARGE SCALE GENOMIC DNA]</scope>
    <source>
        <strain evidence="1 2">AUSMDU00012715</strain>
    </source>
</reference>
<protein>
    <recommendedName>
        <fullName evidence="3">BON domain-containing protein</fullName>
    </recommendedName>
</protein>
<dbReference type="RefSeq" id="WP_167488440.1">
    <property type="nucleotide sequence ID" value="NZ_CP046173.1"/>
</dbReference>
<dbReference type="InterPro" id="IPR039498">
    <property type="entry name" value="NTP_transf_5"/>
</dbReference>
<organism evidence="1 2">
    <name type="scientific">Nocardia terpenica</name>
    <dbReference type="NCBI Taxonomy" id="455432"/>
    <lineage>
        <taxon>Bacteria</taxon>
        <taxon>Bacillati</taxon>
        <taxon>Actinomycetota</taxon>
        <taxon>Actinomycetes</taxon>
        <taxon>Mycobacteriales</taxon>
        <taxon>Nocardiaceae</taxon>
        <taxon>Nocardia</taxon>
    </lineage>
</organism>
<dbReference type="Pfam" id="PF14907">
    <property type="entry name" value="NTP_transf_5"/>
    <property type="match status" value="1"/>
</dbReference>
<dbReference type="Proteomes" id="UP000500953">
    <property type="component" value="Chromosome"/>
</dbReference>
<name>A0A6G9Z698_9NOCA</name>